<sequence length="124" mass="13489">LSAAPVTTIGASCASMATFLLAAGTTRLALPHARFMLHLPEGMMGGDPKEMKIHNKEFSRLRDDLVQSYIDCGVTAGLKSKSPEAIGRKILKDIDRIFYLDAEGAVKYGLCDRIVESKDLFGNE</sequence>
<proteinExistence type="inferred from homology"/>
<reference evidence="2" key="1">
    <citation type="journal article" date="2015" name="Nature">
        <title>Complex archaea that bridge the gap between prokaryotes and eukaryotes.</title>
        <authorList>
            <person name="Spang A."/>
            <person name="Saw J.H."/>
            <person name="Jorgensen S.L."/>
            <person name="Zaremba-Niedzwiedzka K."/>
            <person name="Martijn J."/>
            <person name="Lind A.E."/>
            <person name="van Eijk R."/>
            <person name="Schleper C."/>
            <person name="Guy L."/>
            <person name="Ettema T.J."/>
        </authorList>
    </citation>
    <scope>NUCLEOTIDE SEQUENCE</scope>
</reference>
<dbReference type="EMBL" id="LAZR01048769">
    <property type="protein sequence ID" value="KKK91181.1"/>
    <property type="molecule type" value="Genomic_DNA"/>
</dbReference>
<dbReference type="SUPFAM" id="SSF52096">
    <property type="entry name" value="ClpP/crotonase"/>
    <property type="match status" value="1"/>
</dbReference>
<organism evidence="2">
    <name type="scientific">marine sediment metagenome</name>
    <dbReference type="NCBI Taxonomy" id="412755"/>
    <lineage>
        <taxon>unclassified sequences</taxon>
        <taxon>metagenomes</taxon>
        <taxon>ecological metagenomes</taxon>
    </lineage>
</organism>
<dbReference type="GO" id="GO:0004176">
    <property type="term" value="F:ATP-dependent peptidase activity"/>
    <property type="evidence" value="ECO:0007669"/>
    <property type="project" value="InterPro"/>
</dbReference>
<name>A0A0F9C3C2_9ZZZZ</name>
<dbReference type="Gene3D" id="3.90.226.10">
    <property type="entry name" value="2-enoyl-CoA Hydratase, Chain A, domain 1"/>
    <property type="match status" value="1"/>
</dbReference>
<dbReference type="InterPro" id="IPR001907">
    <property type="entry name" value="ClpP"/>
</dbReference>
<protein>
    <recommendedName>
        <fullName evidence="3">ATP-dependent Clp protease proteolytic subunit</fullName>
    </recommendedName>
</protein>
<dbReference type="GO" id="GO:0051117">
    <property type="term" value="F:ATPase binding"/>
    <property type="evidence" value="ECO:0007669"/>
    <property type="project" value="TreeGrafter"/>
</dbReference>
<dbReference type="Pfam" id="PF00574">
    <property type="entry name" value="CLP_protease"/>
    <property type="match status" value="1"/>
</dbReference>
<gene>
    <name evidence="2" type="ORF">LCGC14_2715570</name>
</gene>
<dbReference type="GO" id="GO:0006515">
    <property type="term" value="P:protein quality control for misfolded or incompletely synthesized proteins"/>
    <property type="evidence" value="ECO:0007669"/>
    <property type="project" value="TreeGrafter"/>
</dbReference>
<dbReference type="GO" id="GO:0004252">
    <property type="term" value="F:serine-type endopeptidase activity"/>
    <property type="evidence" value="ECO:0007669"/>
    <property type="project" value="InterPro"/>
</dbReference>
<evidence type="ECO:0008006" key="3">
    <source>
        <dbReference type="Google" id="ProtNLM"/>
    </source>
</evidence>
<comment type="similarity">
    <text evidence="1">Belongs to the peptidase S14 family.</text>
</comment>
<dbReference type="InterPro" id="IPR029045">
    <property type="entry name" value="ClpP/crotonase-like_dom_sf"/>
</dbReference>
<dbReference type="GO" id="GO:0009368">
    <property type="term" value="C:endopeptidase Clp complex"/>
    <property type="evidence" value="ECO:0007669"/>
    <property type="project" value="TreeGrafter"/>
</dbReference>
<comment type="caution">
    <text evidence="2">The sequence shown here is derived from an EMBL/GenBank/DDBJ whole genome shotgun (WGS) entry which is preliminary data.</text>
</comment>
<evidence type="ECO:0000256" key="1">
    <source>
        <dbReference type="ARBA" id="ARBA00007039"/>
    </source>
</evidence>
<evidence type="ECO:0000313" key="2">
    <source>
        <dbReference type="EMBL" id="KKK91181.1"/>
    </source>
</evidence>
<dbReference type="InterPro" id="IPR023562">
    <property type="entry name" value="ClpP/TepA"/>
</dbReference>
<feature type="non-terminal residue" evidence="2">
    <location>
        <position position="1"/>
    </location>
</feature>
<dbReference type="PANTHER" id="PTHR10381">
    <property type="entry name" value="ATP-DEPENDENT CLP PROTEASE PROTEOLYTIC SUBUNIT"/>
    <property type="match status" value="1"/>
</dbReference>
<dbReference type="PRINTS" id="PR00127">
    <property type="entry name" value="CLPPROTEASEP"/>
</dbReference>
<accession>A0A0F9C3C2</accession>
<dbReference type="PANTHER" id="PTHR10381:SF11">
    <property type="entry name" value="ATP-DEPENDENT CLP PROTEASE PROTEOLYTIC SUBUNIT, MITOCHONDRIAL"/>
    <property type="match status" value="1"/>
</dbReference>
<dbReference type="AlphaFoldDB" id="A0A0F9C3C2"/>